<feature type="non-terminal residue" evidence="2">
    <location>
        <position position="139"/>
    </location>
</feature>
<evidence type="ECO:0008006" key="4">
    <source>
        <dbReference type="Google" id="ProtNLM"/>
    </source>
</evidence>
<accession>A0A0S8JUE8</accession>
<reference evidence="2 3" key="1">
    <citation type="journal article" date="2015" name="Microbiome">
        <title>Genomic resolution of linkages in carbon, nitrogen, and sulfur cycling among widespread estuary sediment bacteria.</title>
        <authorList>
            <person name="Baker B.J."/>
            <person name="Lazar C.S."/>
            <person name="Teske A.P."/>
            <person name="Dick G.J."/>
        </authorList>
    </citation>
    <scope>NUCLEOTIDE SEQUENCE [LARGE SCALE GENOMIC DNA]</scope>
    <source>
        <strain evidence="2">SM1_77</strain>
    </source>
</reference>
<dbReference type="InterPro" id="IPR011050">
    <property type="entry name" value="Pectin_lyase_fold/virulence"/>
</dbReference>
<evidence type="ECO:0000313" key="3">
    <source>
        <dbReference type="Proteomes" id="UP000050975"/>
    </source>
</evidence>
<proteinExistence type="predicted"/>
<gene>
    <name evidence="2" type="ORF">AMJ74_05265</name>
</gene>
<feature type="signal peptide" evidence="1">
    <location>
        <begin position="1"/>
        <end position="20"/>
    </location>
</feature>
<dbReference type="InterPro" id="IPR012334">
    <property type="entry name" value="Pectin_lyas_fold"/>
</dbReference>
<comment type="caution">
    <text evidence="2">The sequence shown here is derived from an EMBL/GenBank/DDBJ whole genome shotgun (WGS) entry which is preliminary data.</text>
</comment>
<protein>
    <recommendedName>
        <fullName evidence="4">Right handed beta helix domain-containing protein</fullName>
    </recommendedName>
</protein>
<evidence type="ECO:0000313" key="2">
    <source>
        <dbReference type="EMBL" id="KPL13414.1"/>
    </source>
</evidence>
<dbReference type="EMBL" id="LJVE01000105">
    <property type="protein sequence ID" value="KPL13414.1"/>
    <property type="molecule type" value="Genomic_DNA"/>
</dbReference>
<evidence type="ECO:0000256" key="1">
    <source>
        <dbReference type="SAM" id="SignalP"/>
    </source>
</evidence>
<dbReference type="Gene3D" id="2.160.20.10">
    <property type="entry name" value="Single-stranded right-handed beta-helix, Pectin lyase-like"/>
    <property type="match status" value="1"/>
</dbReference>
<name>A0A0S8JUE8_UNCW3</name>
<keyword evidence="1" id="KW-0732">Signal</keyword>
<dbReference type="Proteomes" id="UP000050975">
    <property type="component" value="Unassembled WGS sequence"/>
</dbReference>
<sequence length="139" mass="15511">MKHTFSRTVNFLCLPFVALAVTYTASTAQQIQSYTNLLQAGDTLLVVPGWYDMNWNIQNRAGTSTDWIVIMEQSDNVVINGTAYDNVIDVYNSSYIEFKGFEITASHTGSGIDGIKFRTTNHHFVIEDLDIHDITGVGI</sequence>
<dbReference type="AlphaFoldDB" id="A0A0S8JUE8"/>
<feature type="chain" id="PRO_5006649261" description="Right handed beta helix domain-containing protein" evidence="1">
    <location>
        <begin position="21"/>
        <end position="139"/>
    </location>
</feature>
<dbReference type="SUPFAM" id="SSF51126">
    <property type="entry name" value="Pectin lyase-like"/>
    <property type="match status" value="1"/>
</dbReference>
<organism evidence="2 3">
    <name type="scientific">candidate division WOR_3 bacterium SM1_77</name>
    <dbReference type="NCBI Taxonomy" id="1703778"/>
    <lineage>
        <taxon>Bacteria</taxon>
        <taxon>Bacteria division WOR-3</taxon>
    </lineage>
</organism>